<organism evidence="6">
    <name type="scientific">marine metagenome</name>
    <dbReference type="NCBI Taxonomy" id="408172"/>
    <lineage>
        <taxon>unclassified sequences</taxon>
        <taxon>metagenomes</taxon>
        <taxon>ecological metagenomes</taxon>
    </lineage>
</organism>
<dbReference type="SUPFAM" id="SSF55031">
    <property type="entry name" value="Bacterial exopeptidase dimerisation domain"/>
    <property type="match status" value="1"/>
</dbReference>
<keyword evidence="4" id="KW-0862">Zinc</keyword>
<dbReference type="InterPro" id="IPR011650">
    <property type="entry name" value="Peptidase_M20_dimer"/>
</dbReference>
<dbReference type="Gene3D" id="3.40.630.10">
    <property type="entry name" value="Zn peptidases"/>
    <property type="match status" value="1"/>
</dbReference>
<dbReference type="Gene3D" id="3.30.70.360">
    <property type="match status" value="1"/>
</dbReference>
<sequence>MPSEPRTIINNIAELIEIPSVSSVSPEWDMPNRPVIDRLAERLEASRWRVELIEVPNKPGKTNLLATLGQGTGGLVLAGHTDTVPCNPERWNSDPFTLAERENRLYGLGTADMKSFLALAMAACTDVDVSALKSPLILLATADEESTMAGARALVAAGRPKARFAVIGEPTGLKPVRMHKGILMEAIRVEGRSGHSSNPSLGANALEGMHEIIAALLRWRERLQAQRRDKAFVVPFSTMNLGHIRGGDNPNR</sequence>
<evidence type="ECO:0000256" key="1">
    <source>
        <dbReference type="ARBA" id="ARBA00001947"/>
    </source>
</evidence>
<keyword evidence="3" id="KW-0378">Hydrolase</keyword>
<accession>A0A382KRB4</accession>
<dbReference type="InterPro" id="IPR050072">
    <property type="entry name" value="Peptidase_M20A"/>
</dbReference>
<dbReference type="GO" id="GO:0008777">
    <property type="term" value="F:acetylornithine deacetylase activity"/>
    <property type="evidence" value="ECO:0007669"/>
    <property type="project" value="TreeGrafter"/>
</dbReference>
<dbReference type="PROSITE" id="PS00759">
    <property type="entry name" value="ARGE_DAPE_CPG2_2"/>
    <property type="match status" value="1"/>
</dbReference>
<dbReference type="InterPro" id="IPR001261">
    <property type="entry name" value="ArgE/DapE_CS"/>
</dbReference>
<dbReference type="EMBL" id="UINC01082247">
    <property type="protein sequence ID" value="SVC26836.1"/>
    <property type="molecule type" value="Genomic_DNA"/>
</dbReference>
<evidence type="ECO:0000313" key="6">
    <source>
        <dbReference type="EMBL" id="SVC26836.1"/>
    </source>
</evidence>
<dbReference type="PANTHER" id="PTHR43808">
    <property type="entry name" value="ACETYLORNITHINE DEACETYLASE"/>
    <property type="match status" value="1"/>
</dbReference>
<name>A0A382KRB4_9ZZZZ</name>
<evidence type="ECO:0000259" key="5">
    <source>
        <dbReference type="Pfam" id="PF07687"/>
    </source>
</evidence>
<comment type="cofactor">
    <cofactor evidence="1">
        <name>Zn(2+)</name>
        <dbReference type="ChEBI" id="CHEBI:29105"/>
    </cofactor>
</comment>
<feature type="domain" description="Peptidase M20 dimerisation" evidence="5">
    <location>
        <begin position="178"/>
        <end position="251"/>
    </location>
</feature>
<dbReference type="InterPro" id="IPR002933">
    <property type="entry name" value="Peptidase_M20"/>
</dbReference>
<gene>
    <name evidence="6" type="ORF">METZ01_LOCUS279690</name>
</gene>
<dbReference type="Pfam" id="PF01546">
    <property type="entry name" value="Peptidase_M20"/>
    <property type="match status" value="1"/>
</dbReference>
<dbReference type="GO" id="GO:0046872">
    <property type="term" value="F:metal ion binding"/>
    <property type="evidence" value="ECO:0007669"/>
    <property type="project" value="UniProtKB-KW"/>
</dbReference>
<dbReference type="SUPFAM" id="SSF53187">
    <property type="entry name" value="Zn-dependent exopeptidases"/>
    <property type="match status" value="1"/>
</dbReference>
<reference evidence="6" key="1">
    <citation type="submission" date="2018-05" db="EMBL/GenBank/DDBJ databases">
        <authorList>
            <person name="Lanie J.A."/>
            <person name="Ng W.-L."/>
            <person name="Kazmierczak K.M."/>
            <person name="Andrzejewski T.M."/>
            <person name="Davidsen T.M."/>
            <person name="Wayne K.J."/>
            <person name="Tettelin H."/>
            <person name="Glass J.I."/>
            <person name="Rusch D."/>
            <person name="Podicherti R."/>
            <person name="Tsui H.-C.T."/>
            <person name="Winkler M.E."/>
        </authorList>
    </citation>
    <scope>NUCLEOTIDE SEQUENCE</scope>
</reference>
<feature type="non-terminal residue" evidence="6">
    <location>
        <position position="252"/>
    </location>
</feature>
<evidence type="ECO:0000256" key="3">
    <source>
        <dbReference type="ARBA" id="ARBA00022801"/>
    </source>
</evidence>
<dbReference type="Pfam" id="PF07687">
    <property type="entry name" value="M20_dimer"/>
    <property type="match status" value="1"/>
</dbReference>
<dbReference type="PANTHER" id="PTHR43808:SF1">
    <property type="entry name" value="ACETYLORNITHINE DEACETYLASE"/>
    <property type="match status" value="1"/>
</dbReference>
<dbReference type="GO" id="GO:0006526">
    <property type="term" value="P:L-arginine biosynthetic process"/>
    <property type="evidence" value="ECO:0007669"/>
    <property type="project" value="TreeGrafter"/>
</dbReference>
<protein>
    <recommendedName>
        <fullName evidence="5">Peptidase M20 dimerisation domain-containing protein</fullName>
    </recommendedName>
</protein>
<proteinExistence type="predicted"/>
<dbReference type="InterPro" id="IPR036264">
    <property type="entry name" value="Bact_exopeptidase_dim_dom"/>
</dbReference>
<evidence type="ECO:0000256" key="4">
    <source>
        <dbReference type="ARBA" id="ARBA00022833"/>
    </source>
</evidence>
<evidence type="ECO:0000256" key="2">
    <source>
        <dbReference type="ARBA" id="ARBA00022723"/>
    </source>
</evidence>
<keyword evidence="2" id="KW-0479">Metal-binding</keyword>
<dbReference type="AlphaFoldDB" id="A0A382KRB4"/>